<protein>
    <submittedName>
        <fullName evidence="2">Uncharacterized protein</fullName>
    </submittedName>
</protein>
<dbReference type="Proteomes" id="UP000464086">
    <property type="component" value="Chromosome"/>
</dbReference>
<dbReference type="RefSeq" id="WP_159365993.1">
    <property type="nucleotide sequence ID" value="NZ_CP047218.1"/>
</dbReference>
<keyword evidence="1" id="KW-0732">Signal</keyword>
<name>A0A6P1GEV4_SPHYA</name>
<dbReference type="EMBL" id="CP047218">
    <property type="protein sequence ID" value="QHD66723.1"/>
    <property type="molecule type" value="Genomic_DNA"/>
</dbReference>
<reference evidence="2 3" key="1">
    <citation type="submission" date="2019-12" db="EMBL/GenBank/DDBJ databases">
        <title>Functional and genomic insights into the Sphingobium yanoikuyae YC-JY1, a bacterium efficiently degrading bisphenol A.</title>
        <authorList>
            <person name="Jia Y."/>
            <person name="Li X."/>
            <person name="Wang J."/>
            <person name="Eltoukhy A."/>
            <person name="Lamraoui I."/>
            <person name="Yan Y."/>
        </authorList>
    </citation>
    <scope>NUCLEOTIDE SEQUENCE [LARGE SCALE GENOMIC DNA]</scope>
    <source>
        <strain evidence="2 3">YC-JY1</strain>
    </source>
</reference>
<proteinExistence type="predicted"/>
<gene>
    <name evidence="2" type="ORF">GS397_06415</name>
</gene>
<feature type="chain" id="PRO_5026714174" evidence="1">
    <location>
        <begin position="26"/>
        <end position="107"/>
    </location>
</feature>
<evidence type="ECO:0000256" key="1">
    <source>
        <dbReference type="SAM" id="SignalP"/>
    </source>
</evidence>
<organism evidence="2 3">
    <name type="scientific">Sphingobium yanoikuyae</name>
    <name type="common">Sphingomonas yanoikuyae</name>
    <dbReference type="NCBI Taxonomy" id="13690"/>
    <lineage>
        <taxon>Bacteria</taxon>
        <taxon>Pseudomonadati</taxon>
        <taxon>Pseudomonadota</taxon>
        <taxon>Alphaproteobacteria</taxon>
        <taxon>Sphingomonadales</taxon>
        <taxon>Sphingomonadaceae</taxon>
        <taxon>Sphingobium</taxon>
    </lineage>
</organism>
<feature type="signal peptide" evidence="1">
    <location>
        <begin position="1"/>
        <end position="25"/>
    </location>
</feature>
<accession>A0A6P1GEV4</accession>
<dbReference type="AlphaFoldDB" id="A0A6P1GEV4"/>
<evidence type="ECO:0000313" key="2">
    <source>
        <dbReference type="EMBL" id="QHD66723.1"/>
    </source>
</evidence>
<evidence type="ECO:0000313" key="3">
    <source>
        <dbReference type="Proteomes" id="UP000464086"/>
    </source>
</evidence>
<sequence>MDFPCSPTMLAGAFLLIVGATPALADSYRPDAEGYPCAQRARLGIVQSENGFSIREAAESTTPRAVAEPIPTPSVMTIKLGHSVSIDSRILARTSLVRTESPDAPQR</sequence>